<feature type="compositionally biased region" description="Basic and acidic residues" evidence="1">
    <location>
        <begin position="71"/>
        <end position="111"/>
    </location>
</feature>
<gene>
    <name evidence="3" type="ORF">GBAR_LOCUS464</name>
</gene>
<proteinExistence type="predicted"/>
<feature type="compositionally biased region" description="Basic and acidic residues" evidence="1">
    <location>
        <begin position="7"/>
        <end position="32"/>
    </location>
</feature>
<feature type="compositionally biased region" description="Basic and acidic residues" evidence="1">
    <location>
        <begin position="121"/>
        <end position="133"/>
    </location>
</feature>
<dbReference type="AlphaFoldDB" id="A0AA35VYA1"/>
<name>A0AA35VYA1_GEOBA</name>
<feature type="compositionally biased region" description="Acidic residues" evidence="1">
    <location>
        <begin position="33"/>
        <end position="47"/>
    </location>
</feature>
<feature type="non-terminal residue" evidence="3">
    <location>
        <position position="1"/>
    </location>
</feature>
<dbReference type="Proteomes" id="UP001174909">
    <property type="component" value="Unassembled WGS sequence"/>
</dbReference>
<sequence>AVSFRTRRVDPLVRDESRLTEKEAEGERREGQGEGEESEREGEEEDPLCQSTEDEVGKMLRSTLNDLETALEVRESRQVSERQEAQLVRERGRSRELQRQLEEVRESKEETISQLTSQVLEMKKSVRGNKERSSSTAAGGDSEEGLDTMTFCFLRQAVYHFLADIHPEDHLRSISSILKFTPQERKIVYSQFGERK</sequence>
<comment type="caution">
    <text evidence="3">The sequence shown here is derived from an EMBL/GenBank/DDBJ whole genome shotgun (WGS) entry which is preliminary data.</text>
</comment>
<dbReference type="PROSITE" id="PS50913">
    <property type="entry name" value="GRIP"/>
    <property type="match status" value="1"/>
</dbReference>
<evidence type="ECO:0000313" key="3">
    <source>
        <dbReference type="EMBL" id="CAI7990374.1"/>
    </source>
</evidence>
<dbReference type="InterPro" id="IPR000237">
    <property type="entry name" value="GRIP_dom"/>
</dbReference>
<evidence type="ECO:0000259" key="2">
    <source>
        <dbReference type="PROSITE" id="PS50913"/>
    </source>
</evidence>
<protein>
    <recommendedName>
        <fullName evidence="2">GRIP domain-containing protein</fullName>
    </recommendedName>
</protein>
<reference evidence="3" key="1">
    <citation type="submission" date="2023-03" db="EMBL/GenBank/DDBJ databases">
        <authorList>
            <person name="Steffen K."/>
            <person name="Cardenas P."/>
        </authorList>
    </citation>
    <scope>NUCLEOTIDE SEQUENCE</scope>
</reference>
<accession>A0AA35VYA1</accession>
<evidence type="ECO:0000313" key="4">
    <source>
        <dbReference type="Proteomes" id="UP001174909"/>
    </source>
</evidence>
<organism evidence="3 4">
    <name type="scientific">Geodia barretti</name>
    <name type="common">Barrett's horny sponge</name>
    <dbReference type="NCBI Taxonomy" id="519541"/>
    <lineage>
        <taxon>Eukaryota</taxon>
        <taxon>Metazoa</taxon>
        <taxon>Porifera</taxon>
        <taxon>Demospongiae</taxon>
        <taxon>Heteroscleromorpha</taxon>
        <taxon>Tetractinellida</taxon>
        <taxon>Astrophorina</taxon>
        <taxon>Geodiidae</taxon>
        <taxon>Geodia</taxon>
    </lineage>
</organism>
<dbReference type="EMBL" id="CASHTH010000066">
    <property type="protein sequence ID" value="CAI7990374.1"/>
    <property type="molecule type" value="Genomic_DNA"/>
</dbReference>
<feature type="domain" description="GRIP" evidence="2">
    <location>
        <begin position="144"/>
        <end position="191"/>
    </location>
</feature>
<feature type="region of interest" description="Disordered" evidence="1">
    <location>
        <begin position="1"/>
        <end position="143"/>
    </location>
</feature>
<keyword evidence="4" id="KW-1185">Reference proteome</keyword>
<evidence type="ECO:0000256" key="1">
    <source>
        <dbReference type="SAM" id="MobiDB-lite"/>
    </source>
</evidence>